<dbReference type="KEGG" id="psl:Psta_1475"/>
<dbReference type="Proteomes" id="UP000001887">
    <property type="component" value="Chromosome"/>
</dbReference>
<organism evidence="3 4">
    <name type="scientific">Pirellula staleyi (strain ATCC 27377 / DSM 6068 / ICPB 4128)</name>
    <name type="common">Pirella staleyi</name>
    <dbReference type="NCBI Taxonomy" id="530564"/>
    <lineage>
        <taxon>Bacteria</taxon>
        <taxon>Pseudomonadati</taxon>
        <taxon>Planctomycetota</taxon>
        <taxon>Planctomycetia</taxon>
        <taxon>Pirellulales</taxon>
        <taxon>Pirellulaceae</taxon>
        <taxon>Pirellula</taxon>
    </lineage>
</organism>
<dbReference type="AlphaFoldDB" id="D2QXG5"/>
<evidence type="ECO:0000259" key="1">
    <source>
        <dbReference type="Pfam" id="PF03235"/>
    </source>
</evidence>
<dbReference type="PANTHER" id="PTHR35149">
    <property type="entry name" value="SLL5132 PROTEIN"/>
    <property type="match status" value="1"/>
</dbReference>
<evidence type="ECO:0000313" key="4">
    <source>
        <dbReference type="Proteomes" id="UP000001887"/>
    </source>
</evidence>
<dbReference type="PANTHER" id="PTHR35149:SF2">
    <property type="entry name" value="DUF262 DOMAIN-CONTAINING PROTEIN"/>
    <property type="match status" value="1"/>
</dbReference>
<dbReference type="HOGENOM" id="CLU_011736_6_1_0"/>
<dbReference type="InterPro" id="IPR011089">
    <property type="entry name" value="GmrSD_C"/>
</dbReference>
<keyword evidence="4" id="KW-1185">Reference proteome</keyword>
<dbReference type="InterPro" id="IPR004919">
    <property type="entry name" value="GmrSD_N"/>
</dbReference>
<sequence>MATIDGIQISREGIGHAIADNYLAVPVYQRSYAWEESHVEDLFHDLATAIANSESEYFLGSIVVTNDPNGIPEVVDGQQRLATTIVLLAAIRDYFSNNKDQKRADGIEHKFLMSTDLRSQEIVPRMKLNETDNDYFKSRVLLKPDDPVRKEHQKAIPNKDSHRKLHAAAKIAAQQVNNIVKQYKESDRGDRLIDWVDYLCEKARVIWVTVPDHSNAFVIFETLNDRGLELSISDLLKNYLFGRSGDRIKEVQQRWASMTGALETVSSEGISVLYIKHLWASMYGPVREKHLYTKIREQVKNKQGAIDLATNLSENATCYAAILNPSHELWNSYGTSARKHVETLRSLRAEQLRPLVLAVVKSFSENEAKKALKLFVCWAVRFLIVGGHGGGVMEKAYAERALEVRNDSIKNTKQLAKAMLEVIPSDAAFESAFASARVSQANLARYYLRAIELKKRKVAEPELVPNSEEEVINLEHVLPATPQTKWKGFTPEIADAYYKRIGNLCLLKATANSLIGNSPFSQKVKVYAQSEFELTSSISKNNEWTVDTIAKRQLELAKLAVETWPIVVK</sequence>
<protein>
    <recommendedName>
        <fullName evidence="5">DUF262 domain-containing protein</fullName>
    </recommendedName>
</protein>
<reference evidence="3 4" key="1">
    <citation type="journal article" date="2009" name="Stand. Genomic Sci.">
        <title>Complete genome sequence of Pirellula staleyi type strain (ATCC 27377).</title>
        <authorList>
            <person name="Clum A."/>
            <person name="Tindall B.J."/>
            <person name="Sikorski J."/>
            <person name="Ivanova N."/>
            <person name="Mavrommatis K."/>
            <person name="Lucas S."/>
            <person name="Glavina del Rio T."/>
            <person name="Nolan M."/>
            <person name="Chen F."/>
            <person name="Tice H."/>
            <person name="Pitluck S."/>
            <person name="Cheng J.F."/>
            <person name="Chertkov O."/>
            <person name="Brettin T."/>
            <person name="Han C."/>
            <person name="Detter J.C."/>
            <person name="Kuske C."/>
            <person name="Bruce D."/>
            <person name="Goodwin L."/>
            <person name="Ovchinikova G."/>
            <person name="Pati A."/>
            <person name="Mikhailova N."/>
            <person name="Chen A."/>
            <person name="Palaniappan K."/>
            <person name="Land M."/>
            <person name="Hauser L."/>
            <person name="Chang Y.J."/>
            <person name="Jeffries C.D."/>
            <person name="Chain P."/>
            <person name="Rohde M."/>
            <person name="Goker M."/>
            <person name="Bristow J."/>
            <person name="Eisen J.A."/>
            <person name="Markowitz V."/>
            <person name="Hugenholtz P."/>
            <person name="Kyrpides N.C."/>
            <person name="Klenk H.P."/>
            <person name="Lapidus A."/>
        </authorList>
    </citation>
    <scope>NUCLEOTIDE SEQUENCE [LARGE SCALE GENOMIC DNA]</scope>
    <source>
        <strain evidence="4">ATCC 27377 / DSM 6068 / ICPB 4128</strain>
    </source>
</reference>
<dbReference type="eggNOG" id="COG1479">
    <property type="taxonomic scope" value="Bacteria"/>
</dbReference>
<evidence type="ECO:0008006" key="5">
    <source>
        <dbReference type="Google" id="ProtNLM"/>
    </source>
</evidence>
<dbReference type="EMBL" id="CP001848">
    <property type="protein sequence ID" value="ADB16150.1"/>
    <property type="molecule type" value="Genomic_DNA"/>
</dbReference>
<proteinExistence type="predicted"/>
<evidence type="ECO:0000313" key="3">
    <source>
        <dbReference type="EMBL" id="ADB16150.1"/>
    </source>
</evidence>
<feature type="domain" description="GmrSD restriction endonucleases N-terminal" evidence="1">
    <location>
        <begin position="23"/>
        <end position="241"/>
    </location>
</feature>
<dbReference type="OrthoDB" id="9798761at2"/>
<accession>D2QXG5</accession>
<name>D2QXG5_PIRSD</name>
<gene>
    <name evidence="3" type="ordered locus">Psta_1475</name>
</gene>
<dbReference type="Pfam" id="PF03235">
    <property type="entry name" value="GmrSD_N"/>
    <property type="match status" value="1"/>
</dbReference>
<dbReference type="Pfam" id="PF07510">
    <property type="entry name" value="GmrSD_C"/>
    <property type="match status" value="1"/>
</dbReference>
<dbReference type="STRING" id="530564.Psta_1475"/>
<feature type="domain" description="GmrSD restriction endonucleases C-terminal" evidence="2">
    <location>
        <begin position="424"/>
        <end position="558"/>
    </location>
</feature>
<evidence type="ECO:0000259" key="2">
    <source>
        <dbReference type="Pfam" id="PF07510"/>
    </source>
</evidence>